<dbReference type="OrthoDB" id="440325at2759"/>
<dbReference type="SUPFAM" id="SSF53720">
    <property type="entry name" value="ALDH-like"/>
    <property type="match status" value="1"/>
</dbReference>
<dbReference type="EMBL" id="BDIP01009893">
    <property type="protein sequence ID" value="GIQ92516.1"/>
    <property type="molecule type" value="Genomic_DNA"/>
</dbReference>
<feature type="domain" description="Aldehyde dehydrogenase" evidence="3">
    <location>
        <begin position="3"/>
        <end position="113"/>
    </location>
</feature>
<dbReference type="InterPro" id="IPR016162">
    <property type="entry name" value="Ald_DH_N"/>
</dbReference>
<dbReference type="PANTHER" id="PTHR43570">
    <property type="entry name" value="ALDEHYDE DEHYDROGENASE"/>
    <property type="match status" value="1"/>
</dbReference>
<dbReference type="Pfam" id="PF00171">
    <property type="entry name" value="Aldedh"/>
    <property type="match status" value="1"/>
</dbReference>
<feature type="non-terminal residue" evidence="4">
    <location>
        <position position="115"/>
    </location>
</feature>
<accession>A0A9K3GSA4</accession>
<reference evidence="4 5" key="1">
    <citation type="journal article" date="2018" name="PLoS ONE">
        <title>The draft genome of Kipferlia bialata reveals reductive genome evolution in fornicate parasites.</title>
        <authorList>
            <person name="Tanifuji G."/>
            <person name="Takabayashi S."/>
            <person name="Kume K."/>
            <person name="Takagi M."/>
            <person name="Nakayama T."/>
            <person name="Kamikawa R."/>
            <person name="Inagaki Y."/>
            <person name="Hashimoto T."/>
        </authorList>
    </citation>
    <scope>NUCLEOTIDE SEQUENCE [LARGE SCALE GENOMIC DNA]</scope>
    <source>
        <strain evidence="4">NY0173</strain>
    </source>
</reference>
<comment type="similarity">
    <text evidence="1">Belongs to the aldehyde dehydrogenase family.</text>
</comment>
<evidence type="ECO:0000313" key="5">
    <source>
        <dbReference type="Proteomes" id="UP000265618"/>
    </source>
</evidence>
<keyword evidence="2" id="KW-0560">Oxidoreductase</keyword>
<name>A0A9K3GSA4_9EUKA</name>
<evidence type="ECO:0000256" key="2">
    <source>
        <dbReference type="ARBA" id="ARBA00023002"/>
    </source>
</evidence>
<evidence type="ECO:0000256" key="1">
    <source>
        <dbReference type="ARBA" id="ARBA00009986"/>
    </source>
</evidence>
<evidence type="ECO:0000259" key="3">
    <source>
        <dbReference type="Pfam" id="PF00171"/>
    </source>
</evidence>
<dbReference type="GO" id="GO:0005737">
    <property type="term" value="C:cytoplasm"/>
    <property type="evidence" value="ECO:0007669"/>
    <property type="project" value="TreeGrafter"/>
</dbReference>
<dbReference type="AlphaFoldDB" id="A0A9K3GSA4"/>
<evidence type="ECO:0000313" key="4">
    <source>
        <dbReference type="EMBL" id="GIQ92516.1"/>
    </source>
</evidence>
<protein>
    <recommendedName>
        <fullName evidence="3">Aldehyde dehydrogenase domain-containing protein</fullName>
    </recommendedName>
</protein>
<organism evidence="4 5">
    <name type="scientific">Kipferlia bialata</name>
    <dbReference type="NCBI Taxonomy" id="797122"/>
    <lineage>
        <taxon>Eukaryota</taxon>
        <taxon>Metamonada</taxon>
        <taxon>Carpediemonas-like organisms</taxon>
        <taxon>Kipferlia</taxon>
    </lineage>
</organism>
<dbReference type="InterPro" id="IPR012394">
    <property type="entry name" value="Aldehyde_DH_NAD(P)"/>
</dbReference>
<dbReference type="GO" id="GO:0004029">
    <property type="term" value="F:aldehyde dehydrogenase (NAD+) activity"/>
    <property type="evidence" value="ECO:0007669"/>
    <property type="project" value="TreeGrafter"/>
</dbReference>
<dbReference type="InterPro" id="IPR015590">
    <property type="entry name" value="Aldehyde_DH_dom"/>
</dbReference>
<dbReference type="InterPro" id="IPR016161">
    <property type="entry name" value="Ald_DH/histidinol_DH"/>
</dbReference>
<comment type="caution">
    <text evidence="4">The sequence shown here is derived from an EMBL/GenBank/DDBJ whole genome shotgun (WGS) entry which is preliminary data.</text>
</comment>
<gene>
    <name evidence="4" type="ORF">KIPB_016335</name>
</gene>
<dbReference type="Gene3D" id="3.40.605.10">
    <property type="entry name" value="Aldehyde Dehydrogenase, Chain A, domain 1"/>
    <property type="match status" value="1"/>
</dbReference>
<dbReference type="PANTHER" id="PTHR43570:SF16">
    <property type="entry name" value="ALDEHYDE DEHYDROGENASE TYPE III, ISOFORM Q"/>
    <property type="match status" value="1"/>
</dbReference>
<proteinExistence type="inferred from homology"/>
<dbReference type="GO" id="GO:0006081">
    <property type="term" value="P:aldehyde metabolic process"/>
    <property type="evidence" value="ECO:0007669"/>
    <property type="project" value="InterPro"/>
</dbReference>
<feature type="non-terminal residue" evidence="4">
    <location>
        <position position="1"/>
    </location>
</feature>
<keyword evidence="5" id="KW-1185">Reference proteome</keyword>
<dbReference type="Proteomes" id="UP000265618">
    <property type="component" value="Unassembled WGS sequence"/>
</dbReference>
<sequence length="115" mass="12834">LVETKADFLAALHKDLRKSEFEATNSEYVIILDELDYYIRHVHGHNRRRRVPVPVVALPGRAFTQAEAKGPVLVISPFNFPMMLALVPFAAAMACGNPVLLRPSSSTPNSCRYLQ</sequence>